<reference evidence="1 2" key="1">
    <citation type="submission" date="2017-11" db="EMBL/GenBank/DDBJ databases">
        <authorList>
            <person name="Kracher B."/>
        </authorList>
    </citation>
    <scope>NUCLEOTIDE SEQUENCE [LARGE SCALE GENOMIC DNA]</scope>
    <source>
        <strain evidence="1 2">RACE1</strain>
    </source>
</reference>
<dbReference type="Proteomes" id="UP000275772">
    <property type="component" value="Unassembled WGS sequence"/>
</dbReference>
<organism evidence="1 2">
    <name type="scientific">Blumeria hordei</name>
    <name type="common">Barley powdery mildew</name>
    <name type="synonym">Blumeria graminis f. sp. hordei</name>
    <dbReference type="NCBI Taxonomy" id="2867405"/>
    <lineage>
        <taxon>Eukaryota</taxon>
        <taxon>Fungi</taxon>
        <taxon>Dikarya</taxon>
        <taxon>Ascomycota</taxon>
        <taxon>Pezizomycotina</taxon>
        <taxon>Leotiomycetes</taxon>
        <taxon>Erysiphales</taxon>
        <taxon>Erysiphaceae</taxon>
        <taxon>Blumeria</taxon>
    </lineage>
</organism>
<sequence length="140" mass="16192">MFIDSETQRYLDDNPMEDILKAFRSLYSSYFTTPCDRVFGKPKDLSKCRIPIQNLIDRFIHYINNGSLREERNNKIGSRLKSIGNWMKSTSFDLAPFEPLATLILNHATDREVWCSLNNLIETLEIIIVTASLKNAWATT</sequence>
<dbReference type="AlphaFoldDB" id="A0A383UTF7"/>
<protein>
    <submittedName>
        <fullName evidence="1">Uncharacterized protein</fullName>
    </submittedName>
</protein>
<gene>
    <name evidence="1" type="ORF">BLGHR1_13966</name>
</gene>
<dbReference type="VEuPathDB" id="FungiDB:BLGHR1_13966"/>
<dbReference type="EMBL" id="UNSH01000046">
    <property type="protein sequence ID" value="SZF03177.1"/>
    <property type="molecule type" value="Genomic_DNA"/>
</dbReference>
<evidence type="ECO:0000313" key="1">
    <source>
        <dbReference type="EMBL" id="SZF03177.1"/>
    </source>
</evidence>
<proteinExistence type="predicted"/>
<name>A0A383UTF7_BLUHO</name>
<accession>A0A383UTF7</accession>
<evidence type="ECO:0000313" key="2">
    <source>
        <dbReference type="Proteomes" id="UP000275772"/>
    </source>
</evidence>